<evidence type="ECO:0000256" key="5">
    <source>
        <dbReference type="ARBA" id="ARBA00023306"/>
    </source>
</evidence>
<comment type="subcellular location">
    <subcellularLocation>
        <location evidence="1">Nucleus</location>
    </subcellularLocation>
</comment>
<dbReference type="PANTHER" id="PTHR16079">
    <property type="entry name" value="UBIQUITIN LIGASE PROTEIN CHFR"/>
    <property type="match status" value="1"/>
</dbReference>
<dbReference type="FunFam" id="3.30.40.10:FF:000203">
    <property type="entry name" value="E3 ubiquitin-protein ligase CHFR isoform X1"/>
    <property type="match status" value="1"/>
</dbReference>
<gene>
    <name evidence="11" type="ORF">PSON_ATCC_30995.1.T0380288</name>
</gene>
<keyword evidence="8" id="KW-0863">Zinc-finger</keyword>
<dbReference type="GO" id="GO:0008270">
    <property type="term" value="F:zinc ion binding"/>
    <property type="evidence" value="ECO:0007669"/>
    <property type="project" value="UniProtKB-KW"/>
</dbReference>
<dbReference type="GO" id="GO:0006511">
    <property type="term" value="P:ubiquitin-dependent protein catabolic process"/>
    <property type="evidence" value="ECO:0007669"/>
    <property type="project" value="TreeGrafter"/>
</dbReference>
<sequence length="521" mass="60439">MQGTPDLDEPVIVNDKQSWGKLISMNGSKVNSQELFDEEITIGRLDTNKIIISESRLSGLHCKIKWDSTNNIAQLLDLSTNGTFIGDQKIGKNNEIILKNGDEIFLLHKSKVPITDIIGFTLVIQQQKQIKMEPQLDEQQQKKIQMIEDFQYDIHCPICDDLIYQCVSLMPCLHNFCGACFSDWMAKQKTCPSCRNDVQSVNKNPMVNNVVEKYLQMHPEKKRPPEEYKEMDQKNKIKGDALTFNSTDQISTVTIPSITNDAPNRGRGRPTNTITQQVSIIQQLNQKEINKQSNISDYSAEEDDGPVTKDCVTCIRPINGYQCQRRSVPHLNCNNCSSKMPKFDLNEKRLVFRCDLCENFFCSLYNKNCLQLSKKNPNVRLERHQVPKNVDVQIFRQNQFEFQAFLDFMKLKNLTTQDIFQYMLDNHISKGGFKYLESKRTHNDPKRTIDMIILKDTPICQQCFTLIWQQIVFRYRISIRDQMIDKIKNRGQCWFGINCKTMVHNPGHAEKLDHICEQTKF</sequence>
<dbReference type="Pfam" id="PF13923">
    <property type="entry name" value="zf-C3HC4_2"/>
    <property type="match status" value="1"/>
</dbReference>
<dbReference type="GO" id="GO:0016567">
    <property type="term" value="P:protein ubiquitination"/>
    <property type="evidence" value="ECO:0007669"/>
    <property type="project" value="TreeGrafter"/>
</dbReference>
<dbReference type="OrthoDB" id="1305878at2759"/>
<evidence type="ECO:0000259" key="9">
    <source>
        <dbReference type="PROSITE" id="PS50006"/>
    </source>
</evidence>
<evidence type="ECO:0000256" key="7">
    <source>
        <dbReference type="ARBA" id="ARBA00031332"/>
    </source>
</evidence>
<evidence type="ECO:0000313" key="11">
    <source>
        <dbReference type="EMBL" id="CAD8079111.1"/>
    </source>
</evidence>
<keyword evidence="8" id="KW-0862">Zinc</keyword>
<keyword evidence="3" id="KW-0833">Ubl conjugation pathway</keyword>
<dbReference type="AlphaFoldDB" id="A0A8S1ML11"/>
<name>A0A8S1ML11_9CILI</name>
<dbReference type="InterPro" id="IPR040909">
    <property type="entry name" value="CHFR_Znf-CRD"/>
</dbReference>
<proteinExistence type="predicted"/>
<dbReference type="InterPro" id="IPR000253">
    <property type="entry name" value="FHA_dom"/>
</dbReference>
<dbReference type="Pfam" id="PF00498">
    <property type="entry name" value="FHA"/>
    <property type="match status" value="1"/>
</dbReference>
<keyword evidence="4" id="KW-0539">Nucleus</keyword>
<evidence type="ECO:0000256" key="8">
    <source>
        <dbReference type="PROSITE-ProRule" id="PRU00175"/>
    </source>
</evidence>
<dbReference type="Proteomes" id="UP000692954">
    <property type="component" value="Unassembled WGS sequence"/>
</dbReference>
<dbReference type="GO" id="GO:0005634">
    <property type="term" value="C:nucleus"/>
    <property type="evidence" value="ECO:0007669"/>
    <property type="project" value="UniProtKB-SubCell"/>
</dbReference>
<feature type="domain" description="RING-type" evidence="10">
    <location>
        <begin position="156"/>
        <end position="195"/>
    </location>
</feature>
<dbReference type="CDD" id="cd16503">
    <property type="entry name" value="RING-HC_CHFR"/>
    <property type="match status" value="1"/>
</dbReference>
<evidence type="ECO:0000256" key="1">
    <source>
        <dbReference type="ARBA" id="ARBA00004123"/>
    </source>
</evidence>
<evidence type="ECO:0000256" key="6">
    <source>
        <dbReference type="ARBA" id="ARBA00029800"/>
    </source>
</evidence>
<keyword evidence="5" id="KW-0131">Cell cycle</keyword>
<evidence type="ECO:0000256" key="4">
    <source>
        <dbReference type="ARBA" id="ARBA00023242"/>
    </source>
</evidence>
<dbReference type="GO" id="GO:0004842">
    <property type="term" value="F:ubiquitin-protein transferase activity"/>
    <property type="evidence" value="ECO:0007669"/>
    <property type="project" value="TreeGrafter"/>
</dbReference>
<evidence type="ECO:0000256" key="2">
    <source>
        <dbReference type="ARBA" id="ARBA00022679"/>
    </source>
</evidence>
<dbReference type="PANTHER" id="PTHR16079:SF4">
    <property type="entry name" value="E3 UBIQUITIN-PROTEIN LIGASE CHFR"/>
    <property type="match status" value="1"/>
</dbReference>
<dbReference type="PROSITE" id="PS50089">
    <property type="entry name" value="ZF_RING_2"/>
    <property type="match status" value="1"/>
</dbReference>
<evidence type="ECO:0000259" key="10">
    <source>
        <dbReference type="PROSITE" id="PS50089"/>
    </source>
</evidence>
<dbReference type="SMART" id="SM00240">
    <property type="entry name" value="FHA"/>
    <property type="match status" value="1"/>
</dbReference>
<evidence type="ECO:0000256" key="3">
    <source>
        <dbReference type="ARBA" id="ARBA00022786"/>
    </source>
</evidence>
<keyword evidence="2" id="KW-0808">Transferase</keyword>
<dbReference type="InterPro" id="IPR052256">
    <property type="entry name" value="E3_ubiquitin-ligase_CHFR"/>
</dbReference>
<keyword evidence="8" id="KW-0479">Metal-binding</keyword>
<keyword evidence="12" id="KW-1185">Reference proteome</keyword>
<protein>
    <recommendedName>
        <fullName evidence="7">Checkpoint with forkhead and RING finger domains protein</fullName>
    </recommendedName>
    <alternativeName>
        <fullName evidence="6">RING-type E3 ubiquitin transferase CHFR</fullName>
    </alternativeName>
</protein>
<feature type="domain" description="FHA" evidence="9">
    <location>
        <begin position="40"/>
        <end position="90"/>
    </location>
</feature>
<dbReference type="Pfam" id="PF17979">
    <property type="entry name" value="zf-CRD"/>
    <property type="match status" value="1"/>
</dbReference>
<dbReference type="InterPro" id="IPR001841">
    <property type="entry name" value="Znf_RING"/>
</dbReference>
<evidence type="ECO:0000313" key="12">
    <source>
        <dbReference type="Proteomes" id="UP000692954"/>
    </source>
</evidence>
<dbReference type="SMART" id="SM00184">
    <property type="entry name" value="RING"/>
    <property type="match status" value="1"/>
</dbReference>
<comment type="caution">
    <text evidence="11">The sequence shown here is derived from an EMBL/GenBank/DDBJ whole genome shotgun (WGS) entry which is preliminary data.</text>
</comment>
<organism evidence="11 12">
    <name type="scientific">Paramecium sonneborni</name>
    <dbReference type="NCBI Taxonomy" id="65129"/>
    <lineage>
        <taxon>Eukaryota</taxon>
        <taxon>Sar</taxon>
        <taxon>Alveolata</taxon>
        <taxon>Ciliophora</taxon>
        <taxon>Intramacronucleata</taxon>
        <taxon>Oligohymenophorea</taxon>
        <taxon>Peniculida</taxon>
        <taxon>Parameciidae</taxon>
        <taxon>Paramecium</taxon>
    </lineage>
</organism>
<reference evidence="11" key="1">
    <citation type="submission" date="2021-01" db="EMBL/GenBank/DDBJ databases">
        <authorList>
            <consortium name="Genoscope - CEA"/>
            <person name="William W."/>
        </authorList>
    </citation>
    <scope>NUCLEOTIDE SEQUENCE</scope>
</reference>
<dbReference type="EMBL" id="CAJJDN010000038">
    <property type="protein sequence ID" value="CAD8079111.1"/>
    <property type="molecule type" value="Genomic_DNA"/>
</dbReference>
<accession>A0A8S1ML11</accession>
<dbReference type="PROSITE" id="PS50006">
    <property type="entry name" value="FHA_DOMAIN"/>
    <property type="match status" value="1"/>
</dbReference>